<sequence>MKNPRLLESVSNVPYALLAPVFQQINISFNQLMKLEATNVFLIFDDDEVWLRYLQQEYPSHVHKSYLSNRAPIVQYYEDVLKSCTVPLNDRERDMFERCVRQKVRKDPQSHKYMIPYRMLFERYLVDSEDKKRQSEERLRQSVHKLDEERRQKQTVTVDYSTIIRERSLLPGRGKKRKQYWDDRTPIKSIDKHNKAAAAMAARVPPARVAFGGAAGRQTSNTAPKVLSSPMSELRRMDSHGAYANRASRDSNKRQSTSSPEVSDTEDASAARVMKPRPTAPPVSRRREPSSRQNIFLNKKSIPPLRRAKSGEAGAVKRCSEHPLRGTVSSPETSPRKCESQPNTQKNRVSLSQYKPPDRRPTTNQVPPRRELKQISPRQEPSRQIPPKATSPRRTPPPPPPKKQKGTRKQSKFFHNQNVDPMPERPAITAHIAAPSRPTVPPEPAAETAAPTPPVPKRTRSLQSYLSKR</sequence>
<keyword evidence="3" id="KW-1185">Reference proteome</keyword>
<evidence type="ECO:0000313" key="2">
    <source>
        <dbReference type="EMBL" id="GMM58870.1"/>
    </source>
</evidence>
<organism evidence="2 3">
    <name type="scientific">Maudiozyma humilis</name>
    <name type="common">Sour dough yeast</name>
    <name type="synonym">Kazachstania humilis</name>
    <dbReference type="NCBI Taxonomy" id="51915"/>
    <lineage>
        <taxon>Eukaryota</taxon>
        <taxon>Fungi</taxon>
        <taxon>Dikarya</taxon>
        <taxon>Ascomycota</taxon>
        <taxon>Saccharomycotina</taxon>
        <taxon>Saccharomycetes</taxon>
        <taxon>Saccharomycetales</taxon>
        <taxon>Saccharomycetaceae</taxon>
        <taxon>Maudiozyma</taxon>
    </lineage>
</organism>
<gene>
    <name evidence="2" type="ORF">DAKH74_054870</name>
</gene>
<dbReference type="Gene3D" id="6.10.250.3180">
    <property type="match status" value="1"/>
</dbReference>
<feature type="compositionally biased region" description="Polar residues" evidence="1">
    <location>
        <begin position="340"/>
        <end position="353"/>
    </location>
</feature>
<evidence type="ECO:0000313" key="3">
    <source>
        <dbReference type="Proteomes" id="UP001377567"/>
    </source>
</evidence>
<comment type="caution">
    <text evidence="2">The sequence shown here is derived from an EMBL/GenBank/DDBJ whole genome shotgun (WGS) entry which is preliminary data.</text>
</comment>
<evidence type="ECO:0000256" key="1">
    <source>
        <dbReference type="SAM" id="MobiDB-lite"/>
    </source>
</evidence>
<proteinExistence type="predicted"/>
<feature type="region of interest" description="Disordered" evidence="1">
    <location>
        <begin position="242"/>
        <end position="469"/>
    </location>
</feature>
<feature type="compositionally biased region" description="Basic residues" evidence="1">
    <location>
        <begin position="402"/>
        <end position="412"/>
    </location>
</feature>
<dbReference type="InterPro" id="IPR010684">
    <property type="entry name" value="RNA_pol_II_trans_fac_SIII_A"/>
</dbReference>
<name>A0AAV5S4U4_MAUHU</name>
<dbReference type="Proteomes" id="UP001377567">
    <property type="component" value="Unassembled WGS sequence"/>
</dbReference>
<dbReference type="AlphaFoldDB" id="A0AAV5S4U4"/>
<accession>A0AAV5S4U4</accession>
<dbReference type="Pfam" id="PF06881">
    <property type="entry name" value="Elongin_A"/>
    <property type="match status" value="1"/>
</dbReference>
<dbReference type="EMBL" id="BTGD01000025">
    <property type="protein sequence ID" value="GMM58870.1"/>
    <property type="molecule type" value="Genomic_DNA"/>
</dbReference>
<dbReference type="GO" id="GO:0006368">
    <property type="term" value="P:transcription elongation by RNA polymerase II"/>
    <property type="evidence" value="ECO:0007669"/>
    <property type="project" value="InterPro"/>
</dbReference>
<reference evidence="2 3" key="1">
    <citation type="journal article" date="2023" name="Elife">
        <title>Identification of key yeast species and microbe-microbe interactions impacting larval growth of Drosophila in the wild.</title>
        <authorList>
            <person name="Mure A."/>
            <person name="Sugiura Y."/>
            <person name="Maeda R."/>
            <person name="Honda K."/>
            <person name="Sakurai N."/>
            <person name="Takahashi Y."/>
            <person name="Watada M."/>
            <person name="Katoh T."/>
            <person name="Gotoh A."/>
            <person name="Gotoh Y."/>
            <person name="Taniguchi I."/>
            <person name="Nakamura K."/>
            <person name="Hayashi T."/>
            <person name="Katayama T."/>
            <person name="Uemura T."/>
            <person name="Hattori Y."/>
        </authorList>
    </citation>
    <scope>NUCLEOTIDE SEQUENCE [LARGE SCALE GENOMIC DNA]</scope>
    <source>
        <strain evidence="2 3">KH-74</strain>
    </source>
</reference>
<protein>
    <submittedName>
        <fullName evidence="2">Elongin A</fullName>
    </submittedName>
</protein>
<dbReference type="GO" id="GO:0070449">
    <property type="term" value="C:elongin complex"/>
    <property type="evidence" value="ECO:0007669"/>
    <property type="project" value="InterPro"/>
</dbReference>